<reference evidence="2 3" key="1">
    <citation type="submission" date="2015-09" db="EMBL/GenBank/DDBJ databases">
        <title>Draft genome sequence of Kouleothrix aurantiaca JCM 19913.</title>
        <authorList>
            <person name="Hemp J."/>
        </authorList>
    </citation>
    <scope>NUCLEOTIDE SEQUENCE [LARGE SCALE GENOMIC DNA]</scope>
    <source>
        <strain evidence="2 3">COM-B</strain>
    </source>
</reference>
<comment type="caution">
    <text evidence="2">The sequence shown here is derived from an EMBL/GenBank/DDBJ whole genome shotgun (WGS) entry which is preliminary data.</text>
</comment>
<evidence type="ECO:0000313" key="3">
    <source>
        <dbReference type="Proteomes" id="UP000050509"/>
    </source>
</evidence>
<dbReference type="InterPro" id="IPR024072">
    <property type="entry name" value="DHFR-like_dom_sf"/>
</dbReference>
<name>A0A0P9FJJ1_9CHLR</name>
<organism evidence="2 3">
    <name type="scientific">Kouleothrix aurantiaca</name>
    <dbReference type="NCBI Taxonomy" id="186479"/>
    <lineage>
        <taxon>Bacteria</taxon>
        <taxon>Bacillati</taxon>
        <taxon>Chloroflexota</taxon>
        <taxon>Chloroflexia</taxon>
        <taxon>Chloroflexales</taxon>
        <taxon>Roseiflexineae</taxon>
        <taxon>Roseiflexaceae</taxon>
        <taxon>Kouleothrix</taxon>
    </lineage>
</organism>
<dbReference type="InterPro" id="IPR050765">
    <property type="entry name" value="Riboflavin_Biosynth_HTPR"/>
</dbReference>
<gene>
    <name evidence="2" type="ORF">SE17_10430</name>
</gene>
<evidence type="ECO:0000313" key="2">
    <source>
        <dbReference type="EMBL" id="KPV53302.1"/>
    </source>
</evidence>
<accession>A0A0P9FJJ1</accession>
<dbReference type="GO" id="GO:0009231">
    <property type="term" value="P:riboflavin biosynthetic process"/>
    <property type="evidence" value="ECO:0007669"/>
    <property type="project" value="InterPro"/>
</dbReference>
<keyword evidence="3" id="KW-1185">Reference proteome</keyword>
<dbReference type="PANTHER" id="PTHR38011">
    <property type="entry name" value="DIHYDROFOLATE REDUCTASE FAMILY PROTEIN (AFU_ORTHOLOGUE AFUA_8G06820)"/>
    <property type="match status" value="1"/>
</dbReference>
<dbReference type="Proteomes" id="UP000050509">
    <property type="component" value="Unassembled WGS sequence"/>
</dbReference>
<evidence type="ECO:0000259" key="1">
    <source>
        <dbReference type="Pfam" id="PF01872"/>
    </source>
</evidence>
<feature type="domain" description="Bacterial bifunctional deaminase-reductase C-terminal" evidence="1">
    <location>
        <begin position="5"/>
        <end position="189"/>
    </location>
</feature>
<dbReference type="GO" id="GO:0008703">
    <property type="term" value="F:5-amino-6-(5-phosphoribosylamino)uracil reductase activity"/>
    <property type="evidence" value="ECO:0007669"/>
    <property type="project" value="InterPro"/>
</dbReference>
<dbReference type="PANTHER" id="PTHR38011:SF12">
    <property type="entry name" value="BIFUNCTIONAL DEAMINASE-REDUCTASE DOMAIN PROTEIN"/>
    <property type="match status" value="1"/>
</dbReference>
<protein>
    <submittedName>
        <fullName evidence="2">Deaminase</fullName>
    </submittedName>
</protein>
<dbReference type="SUPFAM" id="SSF53597">
    <property type="entry name" value="Dihydrofolate reductase-like"/>
    <property type="match status" value="1"/>
</dbReference>
<proteinExistence type="predicted"/>
<dbReference type="AlphaFoldDB" id="A0A0P9FJJ1"/>
<dbReference type="InterPro" id="IPR002734">
    <property type="entry name" value="RibDG_C"/>
</dbReference>
<sequence length="214" mass="23212">MAKVVVRNLAISLDGYVAGPNQSLDAPIGERGHDLHEWVFATRSWHERVGESGGSAGVDNDFLLASDVGVGATIMGRNMFGPQRGVWPDDGWQGWWGDEPPYHHATFVLTHHPRPALPMQGGTTFHFVDDGIEAVLERAMEAAGGQDVKIAGGASTVRQYLAAGLIDELHLAITPVLLGTGERLFGDLADLPERYHVVEHICSPAVMHVRIARR</sequence>
<dbReference type="PATRIC" id="fig|186479.3.peg.6007"/>
<dbReference type="Gene3D" id="3.40.430.10">
    <property type="entry name" value="Dihydrofolate Reductase, subunit A"/>
    <property type="match status" value="1"/>
</dbReference>
<dbReference type="EMBL" id="LJCR01000290">
    <property type="protein sequence ID" value="KPV53302.1"/>
    <property type="molecule type" value="Genomic_DNA"/>
</dbReference>
<dbReference type="Pfam" id="PF01872">
    <property type="entry name" value="RibD_C"/>
    <property type="match status" value="1"/>
</dbReference>